<dbReference type="Proteomes" id="UP000004067">
    <property type="component" value="Unassembled WGS sequence"/>
</dbReference>
<dbReference type="InterPro" id="IPR046582">
    <property type="entry name" value="DUF6630"/>
</dbReference>
<accession>F5RJ54</accession>
<organism evidence="2 3">
    <name type="scientific">Centipeda periodontii DSM 2778</name>
    <dbReference type="NCBI Taxonomy" id="888060"/>
    <lineage>
        <taxon>Bacteria</taxon>
        <taxon>Bacillati</taxon>
        <taxon>Bacillota</taxon>
        <taxon>Negativicutes</taxon>
        <taxon>Selenomonadales</taxon>
        <taxon>Selenomonadaceae</taxon>
        <taxon>Centipeda</taxon>
    </lineage>
</organism>
<proteinExistence type="predicted"/>
<feature type="domain" description="DUF6630" evidence="1">
    <location>
        <begin position="162"/>
        <end position="269"/>
    </location>
</feature>
<dbReference type="eggNOG" id="ENOG502ZBWV">
    <property type="taxonomic scope" value="Bacteria"/>
</dbReference>
<comment type="caution">
    <text evidence="2">The sequence shown here is derived from an EMBL/GenBank/DDBJ whole genome shotgun (WGS) entry which is preliminary data.</text>
</comment>
<evidence type="ECO:0000259" key="1">
    <source>
        <dbReference type="Pfam" id="PF20335"/>
    </source>
</evidence>
<dbReference type="EMBL" id="AFHQ01000007">
    <property type="protein sequence ID" value="EGK62040.1"/>
    <property type="molecule type" value="Genomic_DNA"/>
</dbReference>
<reference evidence="2 3" key="1">
    <citation type="submission" date="2011-04" db="EMBL/GenBank/DDBJ databases">
        <authorList>
            <person name="Muzny D."/>
            <person name="Qin X."/>
            <person name="Deng J."/>
            <person name="Jiang H."/>
            <person name="Liu Y."/>
            <person name="Qu J."/>
            <person name="Song X.-Z."/>
            <person name="Zhang L."/>
            <person name="Thornton R."/>
            <person name="Coyle M."/>
            <person name="Francisco L."/>
            <person name="Jackson L."/>
            <person name="Javaid M."/>
            <person name="Korchina V."/>
            <person name="Kovar C."/>
            <person name="Mata R."/>
            <person name="Mathew T."/>
            <person name="Ngo R."/>
            <person name="Nguyen L."/>
            <person name="Nguyen N."/>
            <person name="Okwuonu G."/>
            <person name="Ongeri F."/>
            <person name="Pham C."/>
            <person name="Simmons D."/>
            <person name="Wilczek-Boney K."/>
            <person name="Hale W."/>
            <person name="Jakkamsetti A."/>
            <person name="Pham P."/>
            <person name="Ruth R."/>
            <person name="San Lucas F."/>
            <person name="Warren J."/>
            <person name="Zhang J."/>
            <person name="Zhao Z."/>
            <person name="Zhou C."/>
            <person name="Zhu D."/>
            <person name="Lee S."/>
            <person name="Bess C."/>
            <person name="Blankenburg K."/>
            <person name="Forbes L."/>
            <person name="Fu Q."/>
            <person name="Gubbala S."/>
            <person name="Hirani K."/>
            <person name="Jayaseelan J.C."/>
            <person name="Lara F."/>
            <person name="Munidasa M."/>
            <person name="Palculict T."/>
            <person name="Patil S."/>
            <person name="Pu L.-L."/>
            <person name="Saada N."/>
            <person name="Tang L."/>
            <person name="Weissenberger G."/>
            <person name="Zhu Y."/>
            <person name="Hemphill L."/>
            <person name="Shang Y."/>
            <person name="Youmans B."/>
            <person name="Ayvaz T."/>
            <person name="Ross M."/>
            <person name="Santibanez J."/>
            <person name="Aqrawi P."/>
            <person name="Gross S."/>
            <person name="Joshi V."/>
            <person name="Fowler G."/>
            <person name="Nazareth L."/>
            <person name="Reid J."/>
            <person name="Worley K."/>
            <person name="Petrosino J."/>
            <person name="Highlander S."/>
            <person name="Gibbs R."/>
        </authorList>
    </citation>
    <scope>NUCLEOTIDE SEQUENCE [LARGE SCALE GENOMIC DNA]</scope>
    <source>
        <strain evidence="2 3">DSM 2778</strain>
    </source>
</reference>
<dbReference type="AlphaFoldDB" id="F5RJ54"/>
<evidence type="ECO:0000313" key="2">
    <source>
        <dbReference type="EMBL" id="EGK62040.1"/>
    </source>
</evidence>
<dbReference type="HOGENOM" id="CLU_1029894_0_0_9"/>
<keyword evidence="3" id="KW-1185">Reference proteome</keyword>
<name>F5RJ54_9FIRM</name>
<evidence type="ECO:0000313" key="3">
    <source>
        <dbReference type="Proteomes" id="UP000004067"/>
    </source>
</evidence>
<protein>
    <recommendedName>
        <fullName evidence="1">DUF6630 domain-containing protein</fullName>
    </recommendedName>
</protein>
<sequence>MGRIPLMHLYHWIQAKVFSTYEDWCLKCSSMNRHGFHIVGIENELKSMRDGTNMFVEICPPHAVEGCTSMKAFGGKAADQVVLTLEIGGKKHRRTDLSYDDAARIMKDFVRKGMLPDVGAYEPTEDDPKAIADAVTALANILRVDAVDTKQLRKKLQAKGSTGIDAAWAGLYKKLVRSGRAVELDWKSEKEDFVAAVQSLTIDTGLAVDGDMLGEADGISVWSKAVNAMWKDHVLAAMDMNNEDYVLLVLTRADFARASEYARVLLHRIARAEEM</sequence>
<gene>
    <name evidence="2" type="ORF">HMPREF9081_0289</name>
</gene>
<dbReference type="STRING" id="888060.HMPREF9081_0289"/>
<dbReference type="Pfam" id="PF20335">
    <property type="entry name" value="DUF6630"/>
    <property type="match status" value="1"/>
</dbReference>